<keyword evidence="5" id="KW-0597">Phosphoprotein</keyword>
<feature type="domain" description="Response regulatory" evidence="6">
    <location>
        <begin position="3"/>
        <end position="126"/>
    </location>
</feature>
<dbReference type="Gene3D" id="3.40.50.2300">
    <property type="match status" value="1"/>
</dbReference>
<evidence type="ECO:0000256" key="3">
    <source>
        <dbReference type="ARBA" id="ARBA00023159"/>
    </source>
</evidence>
<dbReference type="GO" id="GO:0003677">
    <property type="term" value="F:DNA binding"/>
    <property type="evidence" value="ECO:0007669"/>
    <property type="project" value="InterPro"/>
</dbReference>
<dbReference type="Gene3D" id="2.40.50.1020">
    <property type="entry name" value="LytTr DNA-binding domain"/>
    <property type="match status" value="1"/>
</dbReference>
<keyword evidence="3" id="KW-0010">Activator</keyword>
<feature type="domain" description="HTH LytTR-type" evidence="7">
    <location>
        <begin position="143"/>
        <end position="244"/>
    </location>
</feature>
<sequence>MLKIFVCEDDERQLNDIVDAIKKYIYMQDYDIEFEMATSNPDQILDYIQNNQTTGLYFLDVDLKHEMNGIALGAQIRKYDSSGKIVFITTHAELAYLTFLYKVEAMDYIPKDDTLRYKEKIRDCIDVAHERHLNDINPQKKAFIVKTGDKQIKINIDDIQFIDSSTTPHKLVLHMENRQVEFYGKIKDMDKISQDFYRCHQSYVVNINNIREIKQKDREIIMNNGEVCYSSTRYLKGLLKLMDKVSKNNSN</sequence>
<evidence type="ECO:0000256" key="5">
    <source>
        <dbReference type="PROSITE-ProRule" id="PRU00169"/>
    </source>
</evidence>
<dbReference type="InterPro" id="IPR001789">
    <property type="entry name" value="Sig_transdc_resp-reg_receiver"/>
</dbReference>
<dbReference type="PROSITE" id="PS50110">
    <property type="entry name" value="RESPONSE_REGULATORY"/>
    <property type="match status" value="1"/>
</dbReference>
<evidence type="ECO:0000259" key="7">
    <source>
        <dbReference type="PROSITE" id="PS50930"/>
    </source>
</evidence>
<dbReference type="InterPro" id="IPR046947">
    <property type="entry name" value="LytR-like"/>
</dbReference>
<dbReference type="SMART" id="SM00448">
    <property type="entry name" value="REC"/>
    <property type="match status" value="1"/>
</dbReference>
<dbReference type="SMART" id="SM00850">
    <property type="entry name" value="LytTR"/>
    <property type="match status" value="1"/>
</dbReference>
<accession>A0A3D9U069</accession>
<evidence type="ECO:0000313" key="9">
    <source>
        <dbReference type="Proteomes" id="UP000256530"/>
    </source>
</evidence>
<dbReference type="PANTHER" id="PTHR37299:SF3">
    <property type="entry name" value="STAGE 0 SPORULATION PROTEIN A HOMOLOG"/>
    <property type="match status" value="1"/>
</dbReference>
<comment type="caution">
    <text evidence="8">The sequence shown here is derived from an EMBL/GenBank/DDBJ whole genome shotgun (WGS) entry which is preliminary data.</text>
</comment>
<name>A0A3D9U069_BACMY</name>
<protein>
    <submittedName>
        <fullName evidence="8">LytTR family two component transcriptional regulator</fullName>
    </submittedName>
</protein>
<evidence type="ECO:0000313" key="8">
    <source>
        <dbReference type="EMBL" id="REF18411.1"/>
    </source>
</evidence>
<dbReference type="InterPro" id="IPR011006">
    <property type="entry name" value="CheY-like_superfamily"/>
</dbReference>
<dbReference type="AlphaFoldDB" id="A0A3D9U069"/>
<keyword evidence="2" id="KW-0902">Two-component regulatory system</keyword>
<gene>
    <name evidence="8" type="ORF">DET55_14019</name>
</gene>
<dbReference type="Pfam" id="PF00072">
    <property type="entry name" value="Response_reg"/>
    <property type="match status" value="1"/>
</dbReference>
<comment type="function">
    <text evidence="4">Required for high-level post-exponential phase expression of a series of secreted proteins.</text>
</comment>
<dbReference type="RefSeq" id="WP_098200734.1">
    <property type="nucleotide sequence ID" value="NZ_JBNNVF010000009.1"/>
</dbReference>
<feature type="modified residue" description="4-aspartylphosphate" evidence="5">
    <location>
        <position position="60"/>
    </location>
</feature>
<dbReference type="InterPro" id="IPR007492">
    <property type="entry name" value="LytTR_DNA-bd_dom"/>
</dbReference>
<proteinExistence type="predicted"/>
<evidence type="ECO:0000256" key="4">
    <source>
        <dbReference type="ARBA" id="ARBA00037164"/>
    </source>
</evidence>
<evidence type="ECO:0000259" key="6">
    <source>
        <dbReference type="PROSITE" id="PS50110"/>
    </source>
</evidence>
<dbReference type="PROSITE" id="PS50930">
    <property type="entry name" value="HTH_LYTTR"/>
    <property type="match status" value="1"/>
</dbReference>
<dbReference type="PANTHER" id="PTHR37299">
    <property type="entry name" value="TRANSCRIPTIONAL REGULATOR-RELATED"/>
    <property type="match status" value="1"/>
</dbReference>
<reference evidence="8 9" key="1">
    <citation type="submission" date="2018-08" db="EMBL/GenBank/DDBJ databases">
        <title>Freshwater and sediment microbial communities from various areas in North America, analyzing microbe dynamics in response to fracking.</title>
        <authorList>
            <person name="Lamendella R."/>
        </authorList>
    </citation>
    <scope>NUCLEOTIDE SEQUENCE [LARGE SCALE GENOMIC DNA]</scope>
    <source>
        <strain evidence="8 9">DB-1</strain>
    </source>
</reference>
<dbReference type="SUPFAM" id="SSF52172">
    <property type="entry name" value="CheY-like"/>
    <property type="match status" value="1"/>
</dbReference>
<dbReference type="GO" id="GO:0000156">
    <property type="term" value="F:phosphorelay response regulator activity"/>
    <property type="evidence" value="ECO:0007669"/>
    <property type="project" value="InterPro"/>
</dbReference>
<dbReference type="Pfam" id="PF04397">
    <property type="entry name" value="LytTR"/>
    <property type="match status" value="1"/>
</dbReference>
<dbReference type="CDD" id="cd17533">
    <property type="entry name" value="REC_LytTR_AgrA-like"/>
    <property type="match status" value="1"/>
</dbReference>
<dbReference type="Proteomes" id="UP000256530">
    <property type="component" value="Unassembled WGS sequence"/>
</dbReference>
<keyword evidence="1" id="KW-0963">Cytoplasm</keyword>
<dbReference type="EMBL" id="QTTY01000040">
    <property type="protein sequence ID" value="REF18411.1"/>
    <property type="molecule type" value="Genomic_DNA"/>
</dbReference>
<evidence type="ECO:0000256" key="1">
    <source>
        <dbReference type="ARBA" id="ARBA00022490"/>
    </source>
</evidence>
<organism evidence="8 9">
    <name type="scientific">Bacillus mycoides</name>
    <dbReference type="NCBI Taxonomy" id="1405"/>
    <lineage>
        <taxon>Bacteria</taxon>
        <taxon>Bacillati</taxon>
        <taxon>Bacillota</taxon>
        <taxon>Bacilli</taxon>
        <taxon>Bacillales</taxon>
        <taxon>Bacillaceae</taxon>
        <taxon>Bacillus</taxon>
        <taxon>Bacillus cereus group</taxon>
    </lineage>
</organism>
<evidence type="ECO:0000256" key="2">
    <source>
        <dbReference type="ARBA" id="ARBA00023012"/>
    </source>
</evidence>